<dbReference type="NCBIfam" id="NF047637">
    <property type="entry name" value="lipo_CC0125"/>
    <property type="match status" value="1"/>
</dbReference>
<comment type="caution">
    <text evidence="1">The sequence shown here is derived from an EMBL/GenBank/DDBJ whole genome shotgun (WGS) entry which is preliminary data.</text>
</comment>
<evidence type="ECO:0000313" key="1">
    <source>
        <dbReference type="EMBL" id="PWG03016.1"/>
    </source>
</evidence>
<reference evidence="1 2" key="1">
    <citation type="submission" date="2018-05" db="EMBL/GenBank/DDBJ databases">
        <title>Genome of Sphingosinicella humi QZX222.</title>
        <authorList>
            <person name="Qiao Z."/>
            <person name="Wang G."/>
        </authorList>
    </citation>
    <scope>NUCLEOTIDE SEQUENCE [LARGE SCALE GENOMIC DNA]</scope>
    <source>
        <strain evidence="1 2">QZX222</strain>
    </source>
</reference>
<dbReference type="AlphaFoldDB" id="A0A2U2J3U5"/>
<organism evidence="1 2">
    <name type="scientific">Allosphingosinicella humi</name>
    <dbReference type="NCBI Taxonomy" id="2068657"/>
    <lineage>
        <taxon>Bacteria</taxon>
        <taxon>Pseudomonadati</taxon>
        <taxon>Pseudomonadota</taxon>
        <taxon>Alphaproteobacteria</taxon>
        <taxon>Sphingomonadales</taxon>
        <taxon>Sphingomonadaceae</taxon>
        <taxon>Allosphingosinicella</taxon>
    </lineage>
</organism>
<protein>
    <recommendedName>
        <fullName evidence="3">Lipoprotein</fullName>
    </recommendedName>
</protein>
<name>A0A2U2J3U5_9SPHN</name>
<keyword evidence="2" id="KW-1185">Reference proteome</keyword>
<dbReference type="RefSeq" id="WP_146193588.1">
    <property type="nucleotide sequence ID" value="NZ_QFFF01000001.1"/>
</dbReference>
<gene>
    <name evidence="1" type="ORF">DF286_09155</name>
</gene>
<sequence>MLTLVATLVACAGQSTPYQADIGGQRPAGGYYEEEVATGRFRVTFSGAPATPTRTLEHFLLRRCAELTLQEGFDWFQIVARSVEQDVYVYAAPDGSYRLRYSPGYASWKSYWRLYRHGLRLGDVPGDPAWWPKDSSTRNRRDEAQAEIVMGRGAAPVEARAAFDARRLLSDPAFTG</sequence>
<dbReference type="EMBL" id="QFFF01000001">
    <property type="protein sequence ID" value="PWG03016.1"/>
    <property type="molecule type" value="Genomic_DNA"/>
</dbReference>
<dbReference type="OrthoDB" id="7172943at2"/>
<evidence type="ECO:0000313" key="2">
    <source>
        <dbReference type="Proteomes" id="UP000245916"/>
    </source>
</evidence>
<proteinExistence type="predicted"/>
<evidence type="ECO:0008006" key="3">
    <source>
        <dbReference type="Google" id="ProtNLM"/>
    </source>
</evidence>
<dbReference type="Proteomes" id="UP000245916">
    <property type="component" value="Unassembled WGS sequence"/>
</dbReference>
<accession>A0A2U2J3U5</accession>